<organism evidence="1 2">
    <name type="scientific">Lindgomyces ingoldianus</name>
    <dbReference type="NCBI Taxonomy" id="673940"/>
    <lineage>
        <taxon>Eukaryota</taxon>
        <taxon>Fungi</taxon>
        <taxon>Dikarya</taxon>
        <taxon>Ascomycota</taxon>
        <taxon>Pezizomycotina</taxon>
        <taxon>Dothideomycetes</taxon>
        <taxon>Pleosporomycetidae</taxon>
        <taxon>Pleosporales</taxon>
        <taxon>Lindgomycetaceae</taxon>
        <taxon>Lindgomyces</taxon>
    </lineage>
</organism>
<reference evidence="1" key="1">
    <citation type="journal article" date="2020" name="Stud. Mycol.">
        <title>101 Dothideomycetes genomes: a test case for predicting lifestyles and emergence of pathogens.</title>
        <authorList>
            <person name="Haridas S."/>
            <person name="Albert R."/>
            <person name="Binder M."/>
            <person name="Bloem J."/>
            <person name="Labutti K."/>
            <person name="Salamov A."/>
            <person name="Andreopoulos B."/>
            <person name="Baker S."/>
            <person name="Barry K."/>
            <person name="Bills G."/>
            <person name="Bluhm B."/>
            <person name="Cannon C."/>
            <person name="Castanera R."/>
            <person name="Culley D."/>
            <person name="Daum C."/>
            <person name="Ezra D."/>
            <person name="Gonzalez J."/>
            <person name="Henrissat B."/>
            <person name="Kuo A."/>
            <person name="Liang C."/>
            <person name="Lipzen A."/>
            <person name="Lutzoni F."/>
            <person name="Magnuson J."/>
            <person name="Mondo S."/>
            <person name="Nolan M."/>
            <person name="Ohm R."/>
            <person name="Pangilinan J."/>
            <person name="Park H.-J."/>
            <person name="Ramirez L."/>
            <person name="Alfaro M."/>
            <person name="Sun H."/>
            <person name="Tritt A."/>
            <person name="Yoshinaga Y."/>
            <person name="Zwiers L.-H."/>
            <person name="Turgeon B."/>
            <person name="Goodwin S."/>
            <person name="Spatafora J."/>
            <person name="Crous P."/>
            <person name="Grigoriev I."/>
        </authorList>
    </citation>
    <scope>NUCLEOTIDE SEQUENCE</scope>
    <source>
        <strain evidence="1">ATCC 200398</strain>
    </source>
</reference>
<sequence>MVVDRRFVRTEKGYFGFWPAECREADIVAVVSGGSMPYVLRPTNGGYMLVGDPYVHGIMDGEAFKGAARGSKELRIFVLV</sequence>
<accession>A0ACB6R5J4</accession>
<gene>
    <name evidence="1" type="ORF">BDR25DRAFT_386379</name>
</gene>
<evidence type="ECO:0000313" key="2">
    <source>
        <dbReference type="Proteomes" id="UP000799755"/>
    </source>
</evidence>
<dbReference type="Proteomes" id="UP000799755">
    <property type="component" value="Unassembled WGS sequence"/>
</dbReference>
<evidence type="ECO:0000313" key="1">
    <source>
        <dbReference type="EMBL" id="KAF2473585.1"/>
    </source>
</evidence>
<keyword evidence="2" id="KW-1185">Reference proteome</keyword>
<protein>
    <submittedName>
        <fullName evidence="1">Uncharacterized protein</fullName>
    </submittedName>
</protein>
<dbReference type="EMBL" id="MU003499">
    <property type="protein sequence ID" value="KAF2473585.1"/>
    <property type="molecule type" value="Genomic_DNA"/>
</dbReference>
<proteinExistence type="predicted"/>
<comment type="caution">
    <text evidence="1">The sequence shown here is derived from an EMBL/GenBank/DDBJ whole genome shotgun (WGS) entry which is preliminary data.</text>
</comment>
<name>A0ACB6R5J4_9PLEO</name>